<gene>
    <name evidence="1" type="ORF">ACOLOM_LOCUS13655</name>
</gene>
<evidence type="ECO:0000313" key="1">
    <source>
        <dbReference type="EMBL" id="CAG8769134.1"/>
    </source>
</evidence>
<proteinExistence type="predicted"/>
<name>A0ACA9QY59_9GLOM</name>
<feature type="non-terminal residue" evidence="1">
    <location>
        <position position="1"/>
    </location>
</feature>
<dbReference type="EMBL" id="CAJVPT010063738">
    <property type="protein sequence ID" value="CAG8769134.1"/>
    <property type="molecule type" value="Genomic_DNA"/>
</dbReference>
<evidence type="ECO:0000313" key="2">
    <source>
        <dbReference type="Proteomes" id="UP000789525"/>
    </source>
</evidence>
<reference evidence="1" key="1">
    <citation type="submission" date="2021-06" db="EMBL/GenBank/DDBJ databases">
        <authorList>
            <person name="Kallberg Y."/>
            <person name="Tangrot J."/>
            <person name="Rosling A."/>
        </authorList>
    </citation>
    <scope>NUCLEOTIDE SEQUENCE</scope>
    <source>
        <strain evidence="1">CL356</strain>
    </source>
</reference>
<keyword evidence="2" id="KW-1185">Reference proteome</keyword>
<organism evidence="1 2">
    <name type="scientific">Acaulospora colombiana</name>
    <dbReference type="NCBI Taxonomy" id="27376"/>
    <lineage>
        <taxon>Eukaryota</taxon>
        <taxon>Fungi</taxon>
        <taxon>Fungi incertae sedis</taxon>
        <taxon>Mucoromycota</taxon>
        <taxon>Glomeromycotina</taxon>
        <taxon>Glomeromycetes</taxon>
        <taxon>Diversisporales</taxon>
        <taxon>Acaulosporaceae</taxon>
        <taxon>Acaulospora</taxon>
    </lineage>
</organism>
<dbReference type="Proteomes" id="UP000789525">
    <property type="component" value="Unassembled WGS sequence"/>
</dbReference>
<accession>A0ACA9QY59</accession>
<comment type="caution">
    <text evidence="1">The sequence shown here is derived from an EMBL/GenBank/DDBJ whole genome shotgun (WGS) entry which is preliminary data.</text>
</comment>
<sequence length="94" mass="10310">AFGESVKGRGATDFSSPSLIFLLSWAAKQLPTLGRDHIDETMASTNSANTILYLSSFLRILMPVFDVASWLLQSGDRGKDDVVECQPTFARQTL</sequence>
<protein>
    <submittedName>
        <fullName evidence="1">16289_t:CDS:1</fullName>
    </submittedName>
</protein>